<dbReference type="InterPro" id="IPR033708">
    <property type="entry name" value="Anticodon_Ile_BEm"/>
</dbReference>
<dbReference type="SUPFAM" id="SSF47323">
    <property type="entry name" value="Anticodon-binding domain of a subclass of class I aminoacyl-tRNA synthetases"/>
    <property type="match status" value="1"/>
</dbReference>
<organism evidence="15 16">
    <name type="scientific">Endocarpon pusillum</name>
    <dbReference type="NCBI Taxonomy" id="364733"/>
    <lineage>
        <taxon>Eukaryota</taxon>
        <taxon>Fungi</taxon>
        <taxon>Dikarya</taxon>
        <taxon>Ascomycota</taxon>
        <taxon>Pezizomycotina</taxon>
        <taxon>Eurotiomycetes</taxon>
        <taxon>Chaetothyriomycetidae</taxon>
        <taxon>Verrucariales</taxon>
        <taxon>Verrucariaceae</taxon>
        <taxon>Endocarpon</taxon>
    </lineage>
</organism>
<dbReference type="InterPro" id="IPR009008">
    <property type="entry name" value="Val/Leu/Ile-tRNA-synth_edit"/>
</dbReference>
<evidence type="ECO:0000256" key="9">
    <source>
        <dbReference type="ARBA" id="ARBA00032665"/>
    </source>
</evidence>
<dbReference type="PANTHER" id="PTHR42765:SF1">
    <property type="entry name" value="ISOLEUCINE--TRNA LIGASE, MITOCHONDRIAL"/>
    <property type="match status" value="1"/>
</dbReference>
<dbReference type="SUPFAM" id="SSF50677">
    <property type="entry name" value="ValRS/IleRS/LeuRS editing domain"/>
    <property type="match status" value="1"/>
</dbReference>
<dbReference type="GO" id="GO:0005524">
    <property type="term" value="F:ATP binding"/>
    <property type="evidence" value="ECO:0007669"/>
    <property type="project" value="UniProtKB-KW"/>
</dbReference>
<evidence type="ECO:0000256" key="1">
    <source>
        <dbReference type="ARBA" id="ARBA00004173"/>
    </source>
</evidence>
<dbReference type="GO" id="GO:0032543">
    <property type="term" value="P:mitochondrial translation"/>
    <property type="evidence" value="ECO:0007669"/>
    <property type="project" value="TreeGrafter"/>
</dbReference>
<comment type="catalytic activity">
    <reaction evidence="10">
        <text>tRNA(Ile) + L-isoleucine + ATP = L-isoleucyl-tRNA(Ile) + AMP + diphosphate</text>
        <dbReference type="Rhea" id="RHEA:11060"/>
        <dbReference type="Rhea" id="RHEA-COMP:9666"/>
        <dbReference type="Rhea" id="RHEA-COMP:9695"/>
        <dbReference type="ChEBI" id="CHEBI:30616"/>
        <dbReference type="ChEBI" id="CHEBI:33019"/>
        <dbReference type="ChEBI" id="CHEBI:58045"/>
        <dbReference type="ChEBI" id="CHEBI:78442"/>
        <dbReference type="ChEBI" id="CHEBI:78528"/>
        <dbReference type="ChEBI" id="CHEBI:456215"/>
        <dbReference type="EC" id="6.1.1.5"/>
    </reaction>
</comment>
<dbReference type="Pfam" id="PF08264">
    <property type="entry name" value="Anticodon_1"/>
    <property type="match status" value="1"/>
</dbReference>
<dbReference type="GO" id="GO:0004822">
    <property type="term" value="F:isoleucine-tRNA ligase activity"/>
    <property type="evidence" value="ECO:0007669"/>
    <property type="project" value="UniProtKB-EC"/>
</dbReference>
<evidence type="ECO:0000256" key="7">
    <source>
        <dbReference type="ARBA" id="ARBA00022917"/>
    </source>
</evidence>
<dbReference type="EC" id="6.1.1.5" evidence="3"/>
<feature type="domain" description="Methionyl/Valyl/Leucyl/Isoleucyl-tRNA synthetase anticodon-binding" evidence="14">
    <location>
        <begin position="735"/>
        <end position="886"/>
    </location>
</feature>
<proteinExistence type="inferred from homology"/>
<sequence length="1029" mass="115036">MTTAAKQAVKSWSSTLLLPKSSFPARPSAKDTARYIQRCADDLYSWQRRERSADNTFTLHDGPPYANGTLHIGHALNKILKDILCRTQLAQGKRVSYVPGWDCHGLPIELKALEHHEWKKGGDHDALAVRKAARAFAEAAVQEQMSSFKSWGVMGDWAGHWKTMDKDFELRQLSVFKELARKGLIYRRLKPVYWSPSSGTALAEAELEYKDDHISTAALVKFPLVRHPFSHDKQLVSAVIWTTTPWTIPANQAIAVRKDLEYVVVRSEAHGNLLLAQSRLDFVSALINEELHDVQYTISGSGLLDAQTKYRSLFNIHDSDRPLFHADFVKSDAGTGLVHCAPGHGMDDYHALWPLIQAKEIAILAPVDSKGCFTGDAVPNDGSLLEGQQVLTDGNSAVLNLLKEQQSLLVSYNYVHSSPYDWRTKEPVIVRATAQWFADVSSVRNETIASLEDVDFFPAGGKVRLTNFLQNRSEWCISRQRAWGVPIPALYRVDNEEAVLTAESIDHIISVVEERGVDAWWSDVANEPAWISPQILQHARVEDFHRGTDTMDVWFDSGTSWTQLPGGIPSNRKPLADVYLEGTDQHRGWFQSSVLTRIAYQQSTRNLLVPTAPFGSLITHGFTLDEKGKKMSKSEGNVIAPDEIIHGATYPPAPLKKDRRKGKAGSFTASPGPDALRLWVASSDFTKDVIVSDTVIKNVHSALHKYRVTIKLLLGALKDFNPTDLMSYHELSQMDQIALLQLFQVKQVVRIAYEEKEFYKAISAINRWINTDFSGLYMEAIKDSLYCDDFRSRTRRAIQTTLYRILTELQAMLAPVTPLLIEESWEHAPESIKASDVHPLHRSWTPAPKEWNNADIATILPVLLATNTAVKSAQEKARSAKLMGSSLESFVTLLAPNNPSGKQALVAWQGSAMRQMLVVSDLCIALGGDERVSELEHELSTCEEIQTWMYNEPIEFPDGSKGWALVQKPKSSKCARCWRYRADGQAYNEDLKVSKAGITDTPVTADDTKTEPLCARCRAVVLDLQKAGE</sequence>
<dbReference type="CDD" id="cd07960">
    <property type="entry name" value="Anticodon_Ia_Ile_BEm"/>
    <property type="match status" value="1"/>
</dbReference>
<dbReference type="Proteomes" id="UP000606974">
    <property type="component" value="Unassembled WGS sequence"/>
</dbReference>
<dbReference type="PRINTS" id="PR00984">
    <property type="entry name" value="TRNASYNTHILE"/>
</dbReference>
<keyword evidence="16" id="KW-1185">Reference proteome</keyword>
<name>A0A8H7AH89_9EURO</name>
<dbReference type="GO" id="GO:0000049">
    <property type="term" value="F:tRNA binding"/>
    <property type="evidence" value="ECO:0007669"/>
    <property type="project" value="InterPro"/>
</dbReference>
<dbReference type="FunFam" id="3.40.50.620:FF:000111">
    <property type="entry name" value="Mitochondrial isoleucyl-tRNA synthetase"/>
    <property type="match status" value="1"/>
</dbReference>
<accession>A0A8H7AH89</accession>
<dbReference type="InterPro" id="IPR009080">
    <property type="entry name" value="tRNAsynth_Ia_anticodon-bd"/>
</dbReference>
<gene>
    <name evidence="15" type="ORF">GJ744_008398</name>
</gene>
<dbReference type="InterPro" id="IPR002301">
    <property type="entry name" value="Ile-tRNA-ligase"/>
</dbReference>
<dbReference type="InterPro" id="IPR002300">
    <property type="entry name" value="aa-tRNA-synth_Ia"/>
</dbReference>
<dbReference type="InterPro" id="IPR001412">
    <property type="entry name" value="aa-tRNA-synth_I_CS"/>
</dbReference>
<keyword evidence="5 12" id="KW-0547">Nucleotide-binding</keyword>
<evidence type="ECO:0000256" key="2">
    <source>
        <dbReference type="ARBA" id="ARBA00005594"/>
    </source>
</evidence>
<keyword evidence="4 12" id="KW-0436">Ligase</keyword>
<evidence type="ECO:0000256" key="6">
    <source>
        <dbReference type="ARBA" id="ARBA00022840"/>
    </source>
</evidence>
<dbReference type="PROSITE" id="PS00178">
    <property type="entry name" value="AA_TRNA_LIGASE_I"/>
    <property type="match status" value="1"/>
</dbReference>
<dbReference type="GO" id="GO:0002161">
    <property type="term" value="F:aminoacyl-tRNA deacylase activity"/>
    <property type="evidence" value="ECO:0007669"/>
    <property type="project" value="InterPro"/>
</dbReference>
<dbReference type="Gene3D" id="1.10.10.830">
    <property type="entry name" value="Ile-tRNA synthetase CP2 domain-like"/>
    <property type="match status" value="1"/>
</dbReference>
<dbReference type="InterPro" id="IPR013155">
    <property type="entry name" value="M/V/L/I-tRNA-synth_anticd-bd"/>
</dbReference>
<keyword evidence="7 12" id="KW-0648">Protein biosynthesis</keyword>
<dbReference type="GO" id="GO:0006428">
    <property type="term" value="P:isoleucyl-tRNA aminoacylation"/>
    <property type="evidence" value="ECO:0007669"/>
    <property type="project" value="InterPro"/>
</dbReference>
<dbReference type="Gene3D" id="3.40.50.620">
    <property type="entry name" value="HUPs"/>
    <property type="match status" value="2"/>
</dbReference>
<dbReference type="Gene3D" id="1.10.730.20">
    <property type="match status" value="1"/>
</dbReference>
<evidence type="ECO:0000313" key="15">
    <source>
        <dbReference type="EMBL" id="KAF7509003.1"/>
    </source>
</evidence>
<evidence type="ECO:0000256" key="11">
    <source>
        <dbReference type="ARBA" id="ARBA00068280"/>
    </source>
</evidence>
<comment type="similarity">
    <text evidence="2 12">Belongs to the class-I aminoacyl-tRNA synthetase family.</text>
</comment>
<dbReference type="GO" id="GO:0005739">
    <property type="term" value="C:mitochondrion"/>
    <property type="evidence" value="ECO:0007669"/>
    <property type="project" value="UniProtKB-SubCell"/>
</dbReference>
<evidence type="ECO:0000313" key="16">
    <source>
        <dbReference type="Proteomes" id="UP000606974"/>
    </source>
</evidence>
<evidence type="ECO:0000259" key="13">
    <source>
        <dbReference type="Pfam" id="PF00133"/>
    </source>
</evidence>
<evidence type="ECO:0000256" key="10">
    <source>
        <dbReference type="ARBA" id="ARBA00048359"/>
    </source>
</evidence>
<dbReference type="OrthoDB" id="10264412at2759"/>
<keyword evidence="8 12" id="KW-0030">Aminoacyl-tRNA synthetase</keyword>
<evidence type="ECO:0000256" key="12">
    <source>
        <dbReference type="RuleBase" id="RU363035"/>
    </source>
</evidence>
<evidence type="ECO:0000256" key="3">
    <source>
        <dbReference type="ARBA" id="ARBA00013165"/>
    </source>
</evidence>
<feature type="domain" description="Aminoacyl-tRNA synthetase class Ia" evidence="13">
    <location>
        <begin position="41"/>
        <end position="690"/>
    </location>
</feature>
<evidence type="ECO:0000259" key="14">
    <source>
        <dbReference type="Pfam" id="PF08264"/>
    </source>
</evidence>
<dbReference type="InterPro" id="IPR014729">
    <property type="entry name" value="Rossmann-like_a/b/a_fold"/>
</dbReference>
<dbReference type="EMBL" id="JAACFV010000046">
    <property type="protein sequence ID" value="KAF7509003.1"/>
    <property type="molecule type" value="Genomic_DNA"/>
</dbReference>
<dbReference type="SUPFAM" id="SSF52374">
    <property type="entry name" value="Nucleotidylyl transferase"/>
    <property type="match status" value="1"/>
</dbReference>
<dbReference type="PANTHER" id="PTHR42765">
    <property type="entry name" value="SOLEUCYL-TRNA SYNTHETASE"/>
    <property type="match status" value="1"/>
</dbReference>
<evidence type="ECO:0000256" key="8">
    <source>
        <dbReference type="ARBA" id="ARBA00023146"/>
    </source>
</evidence>
<dbReference type="Pfam" id="PF00133">
    <property type="entry name" value="tRNA-synt_1"/>
    <property type="match status" value="1"/>
</dbReference>
<evidence type="ECO:0000256" key="4">
    <source>
        <dbReference type="ARBA" id="ARBA00022598"/>
    </source>
</evidence>
<dbReference type="AlphaFoldDB" id="A0A8H7AH89"/>
<protein>
    <recommendedName>
        <fullName evidence="11">Isoleucine--tRNA ligase, mitochondrial</fullName>
        <ecNumber evidence="3">6.1.1.5</ecNumber>
    </recommendedName>
    <alternativeName>
        <fullName evidence="9">Isoleucyl-tRNA synthetase</fullName>
    </alternativeName>
</protein>
<dbReference type="NCBIfam" id="TIGR00392">
    <property type="entry name" value="ileS"/>
    <property type="match status" value="1"/>
</dbReference>
<dbReference type="Gene3D" id="3.90.740.10">
    <property type="entry name" value="Valyl/Leucyl/Isoleucyl-tRNA synthetase, editing domain"/>
    <property type="match status" value="1"/>
</dbReference>
<comment type="subcellular location">
    <subcellularLocation>
        <location evidence="1">Mitochondrion</location>
    </subcellularLocation>
</comment>
<evidence type="ECO:0000256" key="5">
    <source>
        <dbReference type="ARBA" id="ARBA00022741"/>
    </source>
</evidence>
<keyword evidence="6 12" id="KW-0067">ATP-binding</keyword>
<dbReference type="InterPro" id="IPR050081">
    <property type="entry name" value="Ile-tRNA_ligase"/>
</dbReference>
<comment type="caution">
    <text evidence="15">The sequence shown here is derived from an EMBL/GenBank/DDBJ whole genome shotgun (WGS) entry which is preliminary data.</text>
</comment>
<reference evidence="15" key="1">
    <citation type="submission" date="2020-02" db="EMBL/GenBank/DDBJ databases">
        <authorList>
            <person name="Palmer J.M."/>
        </authorList>
    </citation>
    <scope>NUCLEOTIDE SEQUENCE</scope>
    <source>
        <strain evidence="15">EPUS1.4</strain>
        <tissue evidence="15">Thallus</tissue>
    </source>
</reference>